<feature type="transmembrane region" description="Helical" evidence="7">
    <location>
        <begin position="112"/>
        <end position="138"/>
    </location>
</feature>
<keyword evidence="6 7" id="KW-0472">Membrane</keyword>
<keyword evidence="3" id="KW-1003">Cell membrane</keyword>
<dbReference type="InterPro" id="IPR002771">
    <property type="entry name" value="Multi_antbiot-R_MarC"/>
</dbReference>
<accession>A0ABV2IVY3</accession>
<dbReference type="PANTHER" id="PTHR33508:SF1">
    <property type="entry name" value="UPF0056 MEMBRANE PROTEIN YHCE"/>
    <property type="match status" value="1"/>
</dbReference>
<dbReference type="Proteomes" id="UP001549047">
    <property type="component" value="Unassembled WGS sequence"/>
</dbReference>
<evidence type="ECO:0000256" key="5">
    <source>
        <dbReference type="ARBA" id="ARBA00022989"/>
    </source>
</evidence>
<feature type="transmembrane region" description="Helical" evidence="7">
    <location>
        <begin position="181"/>
        <end position="200"/>
    </location>
</feature>
<evidence type="ECO:0000313" key="9">
    <source>
        <dbReference type="Proteomes" id="UP001549047"/>
    </source>
</evidence>
<evidence type="ECO:0000256" key="2">
    <source>
        <dbReference type="ARBA" id="ARBA00009784"/>
    </source>
</evidence>
<proteinExistence type="inferred from homology"/>
<feature type="transmembrane region" description="Helical" evidence="7">
    <location>
        <begin position="42"/>
        <end position="64"/>
    </location>
</feature>
<gene>
    <name evidence="8" type="ORF">ABID16_000945</name>
</gene>
<evidence type="ECO:0000256" key="3">
    <source>
        <dbReference type="ARBA" id="ARBA00022475"/>
    </source>
</evidence>
<evidence type="ECO:0000256" key="4">
    <source>
        <dbReference type="ARBA" id="ARBA00022692"/>
    </source>
</evidence>
<comment type="caution">
    <text evidence="8">The sequence shown here is derived from an EMBL/GenBank/DDBJ whole genome shotgun (WGS) entry which is preliminary data.</text>
</comment>
<evidence type="ECO:0000256" key="6">
    <source>
        <dbReference type="ARBA" id="ARBA00023136"/>
    </source>
</evidence>
<keyword evidence="4 7" id="KW-0812">Transmembrane</keyword>
<dbReference type="EMBL" id="JBEPMB010000001">
    <property type="protein sequence ID" value="MET3612640.1"/>
    <property type="molecule type" value="Genomic_DNA"/>
</dbReference>
<dbReference type="Pfam" id="PF01914">
    <property type="entry name" value="MarC"/>
    <property type="match status" value="1"/>
</dbReference>
<sequence>MAGYEQLVNAFTTLVVTIDPPGLAPIFLGLTHGMTDLERRRTALRGTLIAFGILAVFAIAGEAILSTMGISIGAFRIAGGLLLFAISFEMIFDRREARKQKTSETAVVEDHVHNLSVFPLALPLIAGPGAISATILLAGSFHTAVDRVELIGVIGICIFLVLVSLTVASRIDRFLGRSGRAILTRLLGVLLAALSVQFVIDGLKSVL</sequence>
<comment type="similarity">
    <text evidence="2 7">Belongs to the UPF0056 (MarC) family.</text>
</comment>
<organism evidence="8 9">
    <name type="scientific">Rhizobium aquaticum</name>
    <dbReference type="NCBI Taxonomy" id="1549636"/>
    <lineage>
        <taxon>Bacteria</taxon>
        <taxon>Pseudomonadati</taxon>
        <taxon>Pseudomonadota</taxon>
        <taxon>Alphaproteobacteria</taxon>
        <taxon>Hyphomicrobiales</taxon>
        <taxon>Rhizobiaceae</taxon>
        <taxon>Rhizobium/Agrobacterium group</taxon>
        <taxon>Rhizobium</taxon>
    </lineage>
</organism>
<protein>
    <recommendedName>
        <fullName evidence="7">UPF0056 membrane protein</fullName>
    </recommendedName>
</protein>
<evidence type="ECO:0000256" key="1">
    <source>
        <dbReference type="ARBA" id="ARBA00004651"/>
    </source>
</evidence>
<evidence type="ECO:0000256" key="7">
    <source>
        <dbReference type="RuleBase" id="RU362048"/>
    </source>
</evidence>
<dbReference type="NCBIfam" id="TIGR00427">
    <property type="entry name" value="NAAT family transporter"/>
    <property type="match status" value="1"/>
</dbReference>
<feature type="transmembrane region" description="Helical" evidence="7">
    <location>
        <begin position="150"/>
        <end position="169"/>
    </location>
</feature>
<dbReference type="PANTHER" id="PTHR33508">
    <property type="entry name" value="UPF0056 MEMBRANE PROTEIN YHCE"/>
    <property type="match status" value="1"/>
</dbReference>
<reference evidence="8 9" key="1">
    <citation type="submission" date="2024-06" db="EMBL/GenBank/DDBJ databases">
        <title>Genomic Encyclopedia of Type Strains, Phase IV (KMG-IV): sequencing the most valuable type-strain genomes for metagenomic binning, comparative biology and taxonomic classification.</title>
        <authorList>
            <person name="Goeker M."/>
        </authorList>
    </citation>
    <scope>NUCLEOTIDE SEQUENCE [LARGE SCALE GENOMIC DNA]</scope>
    <source>
        <strain evidence="8 9">DSM 29780</strain>
    </source>
</reference>
<feature type="transmembrane region" description="Helical" evidence="7">
    <location>
        <begin position="6"/>
        <end position="30"/>
    </location>
</feature>
<dbReference type="RefSeq" id="WP_354555197.1">
    <property type="nucleotide sequence ID" value="NZ_JBEPMB010000001.1"/>
</dbReference>
<name>A0ABV2IVY3_9HYPH</name>
<comment type="subcellular location">
    <subcellularLocation>
        <location evidence="1 7">Cell membrane</location>
        <topology evidence="1 7">Multi-pass membrane protein</topology>
    </subcellularLocation>
</comment>
<keyword evidence="5 7" id="KW-1133">Transmembrane helix</keyword>
<evidence type="ECO:0000313" key="8">
    <source>
        <dbReference type="EMBL" id="MET3612640.1"/>
    </source>
</evidence>
<feature type="transmembrane region" description="Helical" evidence="7">
    <location>
        <begin position="70"/>
        <end position="92"/>
    </location>
</feature>
<keyword evidence="9" id="KW-1185">Reference proteome</keyword>